<organism evidence="2">
    <name type="scientific">Echinostoma caproni</name>
    <dbReference type="NCBI Taxonomy" id="27848"/>
    <lineage>
        <taxon>Eukaryota</taxon>
        <taxon>Metazoa</taxon>
        <taxon>Spiralia</taxon>
        <taxon>Lophotrochozoa</taxon>
        <taxon>Platyhelminthes</taxon>
        <taxon>Trematoda</taxon>
        <taxon>Digenea</taxon>
        <taxon>Plagiorchiida</taxon>
        <taxon>Echinostomata</taxon>
        <taxon>Echinostomatoidea</taxon>
        <taxon>Echinostomatidae</taxon>
        <taxon>Echinostoma</taxon>
    </lineage>
</organism>
<accession>A0A183AWB9</accession>
<evidence type="ECO:0000256" key="1">
    <source>
        <dbReference type="SAM" id="MobiDB-lite"/>
    </source>
</evidence>
<protein>
    <submittedName>
        <fullName evidence="2">KRAP_IP3R_bind domain-containing protein</fullName>
    </submittedName>
</protein>
<reference evidence="2" key="1">
    <citation type="submission" date="2016-06" db="UniProtKB">
        <authorList>
            <consortium name="WormBaseParasite"/>
        </authorList>
    </citation>
    <scope>IDENTIFICATION</scope>
</reference>
<dbReference type="WBParaSite" id="ECPE_0001128901-mRNA-1">
    <property type="protein sequence ID" value="ECPE_0001128901-mRNA-1"/>
    <property type="gene ID" value="ECPE_0001128901"/>
</dbReference>
<feature type="region of interest" description="Disordered" evidence="1">
    <location>
        <begin position="159"/>
        <end position="192"/>
    </location>
</feature>
<dbReference type="AlphaFoldDB" id="A0A183AWB9"/>
<sequence length="539" mass="60303">LLGYLTERDSAGSLTDTQSTIPTTLNEALKNFMRIIQRVAVPNLADQRKLDSISCLTHSRDNKGEKESSNKIYIEVLQRMESMAELTIQTAPSNINPTRNETYNSGTEVIDVSESDTPQSGLPSNRKVNEIYQNIKVSQNAATYHNQIGAQWPVGGDNFESSTMVSPSDSGTTKEISESRKNKVRRSQSLVSSLSHSRKNQWIDLESQWVDGLSVSTINSSKSLDRAIAQEVNTDSVTASEEEMAELLNDAISDFSSAAYRQLAHGIVKPCNGGDIQMVTNEHNRHNTYTEQFRLRQRMALNSNKSTKKMNTQKVTHVDLDPDKSDLTSSMGTANILALAETSDLLGDSSFRSLEKDLQNFCLESPTRKTELSDDIIPYEEHRNGKDTENQPDVTVGCNTTLIPTQRPQYRWSGVPNDSFWVSVGPPVSNMTVPCDAIHLDFRTRQLPFNSTTWFMQTAQNVPAWIPPVWMNTMDPGVIPQSGGPVIPYNYPPLSVMPPPNYLSFFAPPREDSNRGRSGWDFKPLPLSYINLCEWLNHF</sequence>
<proteinExistence type="predicted"/>
<name>A0A183AWB9_9TREM</name>
<evidence type="ECO:0000313" key="2">
    <source>
        <dbReference type="WBParaSite" id="ECPE_0001128901-mRNA-1"/>
    </source>
</evidence>
<feature type="compositionally biased region" description="Polar residues" evidence="1">
    <location>
        <begin position="159"/>
        <end position="174"/>
    </location>
</feature>